<dbReference type="AlphaFoldDB" id="A0A2T7NB59"/>
<dbReference type="Pfam" id="PF00287">
    <property type="entry name" value="Na_K-ATPase"/>
    <property type="match status" value="1"/>
</dbReference>
<dbReference type="GO" id="GO:0005890">
    <property type="term" value="C:sodium:potassium-exchanging ATPase complex"/>
    <property type="evidence" value="ECO:0007669"/>
    <property type="project" value="InterPro"/>
</dbReference>
<keyword evidence="6 7" id="KW-0472">Membrane</keyword>
<dbReference type="InterPro" id="IPR038702">
    <property type="entry name" value="Na/K_ATPase_sub_beta_sf"/>
</dbReference>
<accession>A0A2T7NB59</accession>
<dbReference type="GO" id="GO:0001671">
    <property type="term" value="F:ATPase activator activity"/>
    <property type="evidence" value="ECO:0007669"/>
    <property type="project" value="TreeGrafter"/>
</dbReference>
<comment type="caution">
    <text evidence="8">The sequence shown here is derived from an EMBL/GenBank/DDBJ whole genome shotgun (WGS) entry which is preliminary data.</text>
</comment>
<dbReference type="Gene3D" id="2.60.40.1660">
    <property type="entry name" value="Na, k-atpase alpha subunit"/>
    <property type="match status" value="1"/>
</dbReference>
<evidence type="ECO:0000313" key="9">
    <source>
        <dbReference type="Proteomes" id="UP000245119"/>
    </source>
</evidence>
<evidence type="ECO:0000256" key="7">
    <source>
        <dbReference type="SAM" id="Phobius"/>
    </source>
</evidence>
<dbReference type="InterPro" id="IPR000402">
    <property type="entry name" value="Na/K_ATPase_sub_beta"/>
</dbReference>
<comment type="subcellular location">
    <subcellularLocation>
        <location evidence="1">Membrane</location>
        <topology evidence="1">Single-pass type II membrane protein</topology>
    </subcellularLocation>
</comment>
<dbReference type="GO" id="GO:1990573">
    <property type="term" value="P:potassium ion import across plasma membrane"/>
    <property type="evidence" value="ECO:0007669"/>
    <property type="project" value="TreeGrafter"/>
</dbReference>
<keyword evidence="9" id="KW-1185">Reference proteome</keyword>
<dbReference type="GO" id="GO:0036376">
    <property type="term" value="P:sodium ion export across plasma membrane"/>
    <property type="evidence" value="ECO:0007669"/>
    <property type="project" value="TreeGrafter"/>
</dbReference>
<feature type="transmembrane region" description="Helical" evidence="7">
    <location>
        <begin position="38"/>
        <end position="59"/>
    </location>
</feature>
<evidence type="ECO:0000256" key="4">
    <source>
        <dbReference type="ARBA" id="ARBA00022968"/>
    </source>
</evidence>
<dbReference type="GO" id="GO:0006883">
    <property type="term" value="P:intracellular sodium ion homeostasis"/>
    <property type="evidence" value="ECO:0007669"/>
    <property type="project" value="TreeGrafter"/>
</dbReference>
<keyword evidence="3 7" id="KW-0812">Transmembrane</keyword>
<name>A0A2T7NB59_POMCA</name>
<reference evidence="8 9" key="1">
    <citation type="submission" date="2018-04" db="EMBL/GenBank/DDBJ databases">
        <title>The genome of golden apple snail Pomacea canaliculata provides insight into stress tolerance and invasive adaptation.</title>
        <authorList>
            <person name="Liu C."/>
            <person name="Liu B."/>
            <person name="Ren Y."/>
            <person name="Zhang Y."/>
            <person name="Wang H."/>
            <person name="Li S."/>
            <person name="Jiang F."/>
            <person name="Yin L."/>
            <person name="Zhang G."/>
            <person name="Qian W."/>
            <person name="Fan W."/>
        </authorList>
    </citation>
    <scope>NUCLEOTIDE SEQUENCE [LARGE SCALE GENOMIC DNA]</scope>
    <source>
        <strain evidence="8">SZHN2017</strain>
        <tissue evidence="8">Muscle</tissue>
    </source>
</reference>
<evidence type="ECO:0000313" key="8">
    <source>
        <dbReference type="EMBL" id="PVD18403.1"/>
    </source>
</evidence>
<evidence type="ECO:0000256" key="6">
    <source>
        <dbReference type="ARBA" id="ARBA00023136"/>
    </source>
</evidence>
<proteinExistence type="inferred from homology"/>
<evidence type="ECO:0000256" key="2">
    <source>
        <dbReference type="ARBA" id="ARBA00005876"/>
    </source>
</evidence>
<evidence type="ECO:0000256" key="5">
    <source>
        <dbReference type="ARBA" id="ARBA00022989"/>
    </source>
</evidence>
<organism evidence="8 9">
    <name type="scientific">Pomacea canaliculata</name>
    <name type="common">Golden apple snail</name>
    <dbReference type="NCBI Taxonomy" id="400727"/>
    <lineage>
        <taxon>Eukaryota</taxon>
        <taxon>Metazoa</taxon>
        <taxon>Spiralia</taxon>
        <taxon>Lophotrochozoa</taxon>
        <taxon>Mollusca</taxon>
        <taxon>Gastropoda</taxon>
        <taxon>Caenogastropoda</taxon>
        <taxon>Architaenioglossa</taxon>
        <taxon>Ampullarioidea</taxon>
        <taxon>Ampullariidae</taxon>
        <taxon>Pomacea</taxon>
    </lineage>
</organism>
<dbReference type="EMBL" id="PZQS01000014">
    <property type="protein sequence ID" value="PVD18403.1"/>
    <property type="molecule type" value="Genomic_DNA"/>
</dbReference>
<sequence>MSSPSLRDRVNGFLTFIWDGEEKKFLGRGGRNWAEIGAFYLVFYTILLGFFVGMLAVFYQTIDGDRPRLTGESSLLKGNPGMGFKPMPDIESTLLRYSFQNESGFSSCERNHDTYAKATADGVAVNCSETNGEKTEEQACAVDYKKLTEQCNEENYFGFGTEGKPCVLLRLNKIFDWIPEPFTEEDVNATDMSDDLKQKVRQKPNNVWIECVGENPADIDNLGADIEYFPEQSFASYYYPYLNQKGYLSPLMFVKFNSVERNVAVMVECRAWAKNIRYDRTEKEGGVHFELLLDP</sequence>
<evidence type="ECO:0008006" key="10">
    <source>
        <dbReference type="Google" id="ProtNLM"/>
    </source>
</evidence>
<dbReference type="PANTHER" id="PTHR11523">
    <property type="entry name" value="SODIUM/POTASSIUM-DEPENDENT ATPASE BETA SUBUNIT"/>
    <property type="match status" value="1"/>
</dbReference>
<comment type="similarity">
    <text evidence="2">Belongs to the X(+)/potassium ATPases subunit beta family.</text>
</comment>
<dbReference type="Proteomes" id="UP000245119">
    <property type="component" value="Linkage Group LG14"/>
</dbReference>
<dbReference type="GO" id="GO:0030007">
    <property type="term" value="P:intracellular potassium ion homeostasis"/>
    <property type="evidence" value="ECO:0007669"/>
    <property type="project" value="TreeGrafter"/>
</dbReference>
<gene>
    <name evidence="8" type="ORF">C0Q70_20952</name>
</gene>
<dbReference type="PANTHER" id="PTHR11523:SF28">
    <property type="entry name" value="NA_K-ATPASE BETA SUBUNIT ISOFORM 4-RELATED"/>
    <property type="match status" value="1"/>
</dbReference>
<evidence type="ECO:0000256" key="1">
    <source>
        <dbReference type="ARBA" id="ARBA00004606"/>
    </source>
</evidence>
<dbReference type="STRING" id="400727.A0A2T7NB59"/>
<protein>
    <recommendedName>
        <fullName evidence="10">Sodium/potassium-transporting ATPase subunit beta</fullName>
    </recommendedName>
</protein>
<keyword evidence="5 7" id="KW-1133">Transmembrane helix</keyword>
<evidence type="ECO:0000256" key="3">
    <source>
        <dbReference type="ARBA" id="ARBA00022692"/>
    </source>
</evidence>
<keyword evidence="4" id="KW-0735">Signal-anchor</keyword>
<dbReference type="OrthoDB" id="5912413at2759"/>